<comment type="caution">
    <text evidence="1">The sequence shown here is derived from an EMBL/GenBank/DDBJ whole genome shotgun (WGS) entry which is preliminary data.</text>
</comment>
<proteinExistence type="predicted"/>
<protein>
    <submittedName>
        <fullName evidence="1">Uncharacterized protein</fullName>
    </submittedName>
</protein>
<dbReference type="AlphaFoldDB" id="A0A016W995"/>
<dbReference type="Proteomes" id="UP000024635">
    <property type="component" value="Unassembled WGS sequence"/>
</dbReference>
<name>A0A016W995_9BILA</name>
<accession>A0A016W995</accession>
<evidence type="ECO:0000313" key="1">
    <source>
        <dbReference type="EMBL" id="EYC35538.1"/>
    </source>
</evidence>
<dbReference type="OrthoDB" id="5859029at2759"/>
<reference evidence="2" key="1">
    <citation type="journal article" date="2015" name="Nat. Genet.">
        <title>The genome and transcriptome of the zoonotic hookworm Ancylostoma ceylanicum identify infection-specific gene families.</title>
        <authorList>
            <person name="Schwarz E.M."/>
            <person name="Hu Y."/>
            <person name="Antoshechkin I."/>
            <person name="Miller M.M."/>
            <person name="Sternberg P.W."/>
            <person name="Aroian R.V."/>
        </authorList>
    </citation>
    <scope>NUCLEOTIDE SEQUENCE</scope>
    <source>
        <strain evidence="2">HY135</strain>
    </source>
</reference>
<sequence>MDIQWSAVEMAVLAINAGMTLDEIKQEYTRDSTRREEVLTSVLGSRKNYFVRKFVQRYPSQFLNSGYKLEPQFVIKSEKESTTNASSEPE</sequence>
<keyword evidence="2" id="KW-1185">Reference proteome</keyword>
<evidence type="ECO:0000313" key="2">
    <source>
        <dbReference type="Proteomes" id="UP000024635"/>
    </source>
</evidence>
<gene>
    <name evidence="1" type="primary">Acey_s1032.g3446</name>
    <name evidence="1" type="ORF">Y032_1032g3446</name>
</gene>
<dbReference type="EMBL" id="JARK01000632">
    <property type="protein sequence ID" value="EYC35538.1"/>
    <property type="molecule type" value="Genomic_DNA"/>
</dbReference>
<organism evidence="1 2">
    <name type="scientific">Ancylostoma ceylanicum</name>
    <dbReference type="NCBI Taxonomy" id="53326"/>
    <lineage>
        <taxon>Eukaryota</taxon>
        <taxon>Metazoa</taxon>
        <taxon>Ecdysozoa</taxon>
        <taxon>Nematoda</taxon>
        <taxon>Chromadorea</taxon>
        <taxon>Rhabditida</taxon>
        <taxon>Rhabditina</taxon>
        <taxon>Rhabditomorpha</taxon>
        <taxon>Strongyloidea</taxon>
        <taxon>Ancylostomatidae</taxon>
        <taxon>Ancylostomatinae</taxon>
        <taxon>Ancylostoma</taxon>
    </lineage>
</organism>